<dbReference type="PATRIC" id="fig|993516.3.peg.87"/>
<proteinExistence type="predicted"/>
<reference evidence="1 2" key="1">
    <citation type="journal article" date="2013" name="Mar. Genomics">
        <title>Expression of sulfatases in Rhodopirellula baltica and the diversity of sulfatases in the genus Rhodopirellula.</title>
        <authorList>
            <person name="Wegner C.E."/>
            <person name="Richter-Heitmann T."/>
            <person name="Klindworth A."/>
            <person name="Klockow C."/>
            <person name="Richter M."/>
            <person name="Achstetter T."/>
            <person name="Glockner F.O."/>
            <person name="Harder J."/>
        </authorList>
    </citation>
    <scope>NUCLEOTIDE SEQUENCE [LARGE SCALE GENOMIC DNA]</scope>
    <source>
        <strain evidence="1 2">SWK14</strain>
    </source>
</reference>
<sequence length="60" mass="6909">MSSRVLTVDDQPVTFGMPIGLLEDLQYPLPSRLLDRQSDTSWQTALTSRDRCVLLCRWLN</sequence>
<accession>L7CQX3</accession>
<evidence type="ECO:0000313" key="2">
    <source>
        <dbReference type="Proteomes" id="UP000010959"/>
    </source>
</evidence>
<dbReference type="Proteomes" id="UP000010959">
    <property type="component" value="Unassembled WGS sequence"/>
</dbReference>
<gene>
    <name evidence="1" type="ORF">RBSWK_00081</name>
</gene>
<name>L7CQX3_RHOBT</name>
<evidence type="ECO:0000313" key="1">
    <source>
        <dbReference type="EMBL" id="ELP36017.1"/>
    </source>
</evidence>
<protein>
    <submittedName>
        <fullName evidence="1">Uncharacterized protein</fullName>
    </submittedName>
</protein>
<organism evidence="1 2">
    <name type="scientific">Rhodopirellula baltica SWK14</name>
    <dbReference type="NCBI Taxonomy" id="993516"/>
    <lineage>
        <taxon>Bacteria</taxon>
        <taxon>Pseudomonadati</taxon>
        <taxon>Planctomycetota</taxon>
        <taxon>Planctomycetia</taxon>
        <taxon>Pirellulales</taxon>
        <taxon>Pirellulaceae</taxon>
        <taxon>Rhodopirellula</taxon>
    </lineage>
</organism>
<dbReference type="AlphaFoldDB" id="L7CQX3"/>
<comment type="caution">
    <text evidence="1">The sequence shown here is derived from an EMBL/GenBank/DDBJ whole genome shotgun (WGS) entry which is preliminary data.</text>
</comment>
<dbReference type="EMBL" id="AMWG01000001">
    <property type="protein sequence ID" value="ELP36017.1"/>
    <property type="molecule type" value="Genomic_DNA"/>
</dbReference>